<feature type="region of interest" description="Disordered" evidence="1">
    <location>
        <begin position="86"/>
        <end position="109"/>
    </location>
</feature>
<evidence type="ECO:0000313" key="3">
    <source>
        <dbReference type="Proteomes" id="UP000322244"/>
    </source>
</evidence>
<gene>
    <name evidence="2" type="ORF">FOY51_13645</name>
</gene>
<dbReference type="OrthoDB" id="5173535at2"/>
<sequence>MGLGEILKELKSVGHETWQLTNDALASSLLDVCSVIHDLEALRFRMVSDIEDRGAVPFGYTGPAAWLASTTALNNREASRSNALQLPCAATPTSAPHTKPRRSPQIMLR</sequence>
<reference evidence="2 3" key="1">
    <citation type="submission" date="2019-07" db="EMBL/GenBank/DDBJ databases">
        <title>Rhodococcus cavernicolus sp. nov., isolated from a cave.</title>
        <authorList>
            <person name="Lee S.D."/>
        </authorList>
    </citation>
    <scope>NUCLEOTIDE SEQUENCE [LARGE SCALE GENOMIC DNA]</scope>
    <source>
        <strain evidence="2 3">C1-24</strain>
    </source>
</reference>
<dbReference type="RefSeq" id="WP_149430771.1">
    <property type="nucleotide sequence ID" value="NZ_VLNY01000005.1"/>
</dbReference>
<accession>A0A5A7SDA7</accession>
<evidence type="ECO:0000256" key="1">
    <source>
        <dbReference type="SAM" id="MobiDB-lite"/>
    </source>
</evidence>
<dbReference type="AlphaFoldDB" id="A0A5A7SDA7"/>
<keyword evidence="3" id="KW-1185">Reference proteome</keyword>
<protein>
    <recommendedName>
        <fullName evidence="4">DUF222 domain-containing protein</fullName>
    </recommendedName>
</protein>
<evidence type="ECO:0000313" key="2">
    <source>
        <dbReference type="EMBL" id="KAA0022717.1"/>
    </source>
</evidence>
<evidence type="ECO:0008006" key="4">
    <source>
        <dbReference type="Google" id="ProtNLM"/>
    </source>
</evidence>
<organism evidence="2 3">
    <name type="scientific">Antrihabitans cavernicola</name>
    <dbReference type="NCBI Taxonomy" id="2495913"/>
    <lineage>
        <taxon>Bacteria</taxon>
        <taxon>Bacillati</taxon>
        <taxon>Actinomycetota</taxon>
        <taxon>Actinomycetes</taxon>
        <taxon>Mycobacteriales</taxon>
        <taxon>Nocardiaceae</taxon>
        <taxon>Antrihabitans</taxon>
    </lineage>
</organism>
<comment type="caution">
    <text evidence="2">The sequence shown here is derived from an EMBL/GenBank/DDBJ whole genome shotgun (WGS) entry which is preliminary data.</text>
</comment>
<proteinExistence type="predicted"/>
<name>A0A5A7SDA7_9NOCA</name>
<dbReference type="Proteomes" id="UP000322244">
    <property type="component" value="Unassembled WGS sequence"/>
</dbReference>
<dbReference type="EMBL" id="VLNY01000005">
    <property type="protein sequence ID" value="KAA0022717.1"/>
    <property type="molecule type" value="Genomic_DNA"/>
</dbReference>